<comment type="caution">
    <text evidence="3">The sequence shown here is derived from an EMBL/GenBank/DDBJ whole genome shotgun (WGS) entry which is preliminary data.</text>
</comment>
<dbReference type="EMBL" id="JANJYI010000003">
    <property type="protein sequence ID" value="KAK2656609.1"/>
    <property type="molecule type" value="Genomic_DNA"/>
</dbReference>
<dbReference type="PANTHER" id="PTHR48049:SF60">
    <property type="entry name" value="UDP-GLYCOSYLTRANSFERASE 91B1"/>
    <property type="match status" value="1"/>
</dbReference>
<organism evidence="3 4">
    <name type="scientific">Dipteronia dyeriana</name>
    <dbReference type="NCBI Taxonomy" id="168575"/>
    <lineage>
        <taxon>Eukaryota</taxon>
        <taxon>Viridiplantae</taxon>
        <taxon>Streptophyta</taxon>
        <taxon>Embryophyta</taxon>
        <taxon>Tracheophyta</taxon>
        <taxon>Spermatophyta</taxon>
        <taxon>Magnoliopsida</taxon>
        <taxon>eudicotyledons</taxon>
        <taxon>Gunneridae</taxon>
        <taxon>Pentapetalae</taxon>
        <taxon>rosids</taxon>
        <taxon>malvids</taxon>
        <taxon>Sapindales</taxon>
        <taxon>Sapindaceae</taxon>
        <taxon>Hippocastanoideae</taxon>
        <taxon>Acereae</taxon>
        <taxon>Dipteronia</taxon>
    </lineage>
</organism>
<evidence type="ECO:0000313" key="3">
    <source>
        <dbReference type="EMBL" id="KAK2656609.1"/>
    </source>
</evidence>
<evidence type="ECO:0008006" key="5">
    <source>
        <dbReference type="Google" id="ProtNLM"/>
    </source>
</evidence>
<feature type="region of interest" description="Disordered" evidence="2">
    <location>
        <begin position="1"/>
        <end position="22"/>
    </location>
</feature>
<dbReference type="Gene3D" id="3.40.50.2000">
    <property type="entry name" value="Glycogen Phosphorylase B"/>
    <property type="match status" value="2"/>
</dbReference>
<reference evidence="3" key="1">
    <citation type="journal article" date="2023" name="Plant J.">
        <title>Genome sequences and population genomics provide insights into the demographic history, inbreeding, and mutation load of two 'living fossil' tree species of Dipteronia.</title>
        <authorList>
            <person name="Feng Y."/>
            <person name="Comes H.P."/>
            <person name="Chen J."/>
            <person name="Zhu S."/>
            <person name="Lu R."/>
            <person name="Zhang X."/>
            <person name="Li P."/>
            <person name="Qiu J."/>
            <person name="Olsen K.M."/>
            <person name="Qiu Y."/>
        </authorList>
    </citation>
    <scope>NUCLEOTIDE SEQUENCE</scope>
    <source>
        <strain evidence="3">KIB01</strain>
    </source>
</reference>
<accession>A0AAD9XBX7</accession>
<gene>
    <name evidence="3" type="ORF">Ddye_009661</name>
</gene>
<name>A0AAD9XBX7_9ROSI</name>
<dbReference type="Proteomes" id="UP001280121">
    <property type="component" value="Unassembled WGS sequence"/>
</dbReference>
<evidence type="ECO:0000256" key="1">
    <source>
        <dbReference type="ARBA" id="ARBA00009995"/>
    </source>
</evidence>
<evidence type="ECO:0000313" key="4">
    <source>
        <dbReference type="Proteomes" id="UP001280121"/>
    </source>
</evidence>
<dbReference type="PANTHER" id="PTHR48049">
    <property type="entry name" value="GLYCOSYLTRANSFERASE"/>
    <property type="match status" value="1"/>
</dbReference>
<dbReference type="GO" id="GO:0035251">
    <property type="term" value="F:UDP-glucosyltransferase activity"/>
    <property type="evidence" value="ECO:0007669"/>
    <property type="project" value="InterPro"/>
</dbReference>
<proteinExistence type="inferred from homology"/>
<sequence length="367" mass="40934">MAGLWSFDPKPRASQAHSSKRSQNILHIHKRNIDRLLKLPHSLSSSITFVKLSLPHVDNLPETAEATSDVPVEKVPHLKTAFDGLEQPLAQFLEASSPDWIIYDFAPLWLPPMAAKLGISQVFFMIFNSWTVCFLGKSSLALINGDDHRTKLEHFTVPPEWIPFPSKLAYRLHEAKLFLNVAQVNTSGLSDLCRTGWAMSGCDVFSTRSCFEIESDWIKLIGEIHQKPVVPIGLLPPSLQAINKADDSSSDNNIWVTISDWFGKQDKGSVVYVAFGSELSMSQEEITELALGLDLSGLPFFWVLRKSDDSCELPEGFEERIKGHGIVWTRWAPQLRILSHDSVGGFLIAIRACTCYVAISIGSRSEC</sequence>
<dbReference type="SUPFAM" id="SSF53756">
    <property type="entry name" value="UDP-Glycosyltransferase/glycogen phosphorylase"/>
    <property type="match status" value="1"/>
</dbReference>
<dbReference type="InterPro" id="IPR050481">
    <property type="entry name" value="UDP-glycosyltransf_plant"/>
</dbReference>
<dbReference type="AlphaFoldDB" id="A0AAD9XBX7"/>
<comment type="similarity">
    <text evidence="1">Belongs to the UDP-glycosyltransferase family.</text>
</comment>
<evidence type="ECO:0000256" key="2">
    <source>
        <dbReference type="SAM" id="MobiDB-lite"/>
    </source>
</evidence>
<protein>
    <recommendedName>
        <fullName evidence="5">UDP-glycosyltransferase</fullName>
    </recommendedName>
</protein>
<keyword evidence="4" id="KW-1185">Reference proteome</keyword>